<protein>
    <recommendedName>
        <fullName evidence="2">Methyltransferase domain-containing protein</fullName>
    </recommendedName>
</protein>
<dbReference type="Pfam" id="PF13489">
    <property type="entry name" value="Methyltransf_23"/>
    <property type="match status" value="1"/>
</dbReference>
<dbReference type="AlphaFoldDB" id="F8PDP5"/>
<organism>
    <name type="scientific">Serpula lacrymans var. lacrymans (strain S7.9)</name>
    <name type="common">Dry rot fungus</name>
    <dbReference type="NCBI Taxonomy" id="578457"/>
    <lineage>
        <taxon>Eukaryota</taxon>
        <taxon>Fungi</taxon>
        <taxon>Dikarya</taxon>
        <taxon>Basidiomycota</taxon>
        <taxon>Agaricomycotina</taxon>
        <taxon>Agaricomycetes</taxon>
        <taxon>Agaricomycetidae</taxon>
        <taxon>Boletales</taxon>
        <taxon>Coniophorineae</taxon>
        <taxon>Serpulaceae</taxon>
        <taxon>Serpula</taxon>
    </lineage>
</organism>
<dbReference type="CDD" id="cd02440">
    <property type="entry name" value="AdoMet_MTases"/>
    <property type="match status" value="1"/>
</dbReference>
<dbReference type="PANTHER" id="PTHR43591">
    <property type="entry name" value="METHYLTRANSFERASE"/>
    <property type="match status" value="1"/>
</dbReference>
<dbReference type="Proteomes" id="UP000008064">
    <property type="component" value="Unassembled WGS sequence"/>
</dbReference>
<dbReference type="SUPFAM" id="SSF53335">
    <property type="entry name" value="S-adenosyl-L-methionine-dependent methyltransferases"/>
    <property type="match status" value="1"/>
</dbReference>
<sequence length="297" mass="32855">MLQLGASIAPAPIYHIPRTYNAHPGSKYMLPADEAEAERFALQHQMFKRLFGGRLVYPPLTLSSGDEILDSGTGSSSWLLDCCDSIQGEDITYYAIDISSKLFPPINKRPRNTHHSVVSATHLPAQWSNKFTLVNQRLLIAALQIPEWEATLKEIYRVLIPGGWVQLLEPSSQILSGPLTVKLTNLLNDLFTSRNMLFDISGHLPQMMVNAGFRNLHAEIVDIPFGKWAGQDGVDGRDDFMGAFRGLKTPVLLAGGLGYVDSEAEFDGFFDALEKEWDTIPGSGLQGCLFYAQKPCV</sequence>
<dbReference type="HOGENOM" id="CLU_010595_9_3_1"/>
<dbReference type="OrthoDB" id="184880at2759"/>
<dbReference type="GeneID" id="18821544"/>
<proteinExistence type="predicted"/>
<evidence type="ECO:0000313" key="1">
    <source>
        <dbReference type="EMBL" id="EGO18865.1"/>
    </source>
</evidence>
<name>F8PDP5_SERL9</name>
<accession>F8PDP5</accession>
<gene>
    <name evidence="1" type="ORF">SERLADRAFT_480529</name>
</gene>
<dbReference type="EMBL" id="GL945446">
    <property type="protein sequence ID" value="EGO18865.1"/>
    <property type="molecule type" value="Genomic_DNA"/>
</dbReference>
<reference evidence="1" key="1">
    <citation type="submission" date="2011-04" db="EMBL/GenBank/DDBJ databases">
        <title>Evolution of plant cell wall degrading machinery underlies the functional diversity of forest fungi.</title>
        <authorList>
            <consortium name="US DOE Joint Genome Institute (JGI-PGF)"/>
            <person name="Eastwood D.C."/>
            <person name="Floudas D."/>
            <person name="Binder M."/>
            <person name="Majcherczyk A."/>
            <person name="Schneider P."/>
            <person name="Aerts A."/>
            <person name="Asiegbu F.O."/>
            <person name="Baker S.E."/>
            <person name="Barry K."/>
            <person name="Bendiksby M."/>
            <person name="Blumentritt M."/>
            <person name="Coutinho P.M."/>
            <person name="Cullen D."/>
            <person name="Cullen D."/>
            <person name="Gathman A."/>
            <person name="Goodell B."/>
            <person name="Henrissat B."/>
            <person name="Ihrmark K."/>
            <person name="Kauserud H."/>
            <person name="Kohler A."/>
            <person name="LaButti K."/>
            <person name="Lapidus A."/>
            <person name="Lavin J.L."/>
            <person name="Lee Y.-H."/>
            <person name="Lindquist E."/>
            <person name="Lilly W."/>
            <person name="Lucas S."/>
            <person name="Morin E."/>
            <person name="Murat C."/>
            <person name="Oguiza J.A."/>
            <person name="Park J."/>
            <person name="Pisabarro A.G."/>
            <person name="Riley R."/>
            <person name="Rosling A."/>
            <person name="Salamov A."/>
            <person name="Schmidt O."/>
            <person name="Schmutz J."/>
            <person name="Skrede I."/>
            <person name="Stenlid J."/>
            <person name="Wiebenga A."/>
            <person name="Xie X."/>
            <person name="Kues U."/>
            <person name="Hibbett D.S."/>
            <person name="Hoffmeister D."/>
            <person name="Hogberg N."/>
            <person name="Martin F."/>
            <person name="Grigoriev I.V."/>
            <person name="Watkinson S.C."/>
        </authorList>
    </citation>
    <scope>NUCLEOTIDE SEQUENCE</scope>
    <source>
        <strain evidence="1">S7.9</strain>
    </source>
</reference>
<dbReference type="RefSeq" id="XP_007324518.1">
    <property type="nucleotide sequence ID" value="XM_007324456.1"/>
</dbReference>
<dbReference type="Gene3D" id="3.40.50.150">
    <property type="entry name" value="Vaccinia Virus protein VP39"/>
    <property type="match status" value="1"/>
</dbReference>
<evidence type="ECO:0008006" key="2">
    <source>
        <dbReference type="Google" id="ProtNLM"/>
    </source>
</evidence>
<dbReference type="InterPro" id="IPR029063">
    <property type="entry name" value="SAM-dependent_MTases_sf"/>
</dbReference>
<dbReference type="KEGG" id="sla:SERLADRAFT_480529"/>